<reference evidence="2 3" key="1">
    <citation type="submission" date="2013-08" db="EMBL/GenBank/DDBJ databases">
        <authorList>
            <person name="Weinstock G."/>
            <person name="Sodergren E."/>
            <person name="Wylie T."/>
            <person name="Fulton L."/>
            <person name="Fulton R."/>
            <person name="Fronick C."/>
            <person name="O'Laughlin M."/>
            <person name="Godfrey J."/>
            <person name="Miner T."/>
            <person name="Herter B."/>
            <person name="Appelbaum E."/>
            <person name="Cordes M."/>
            <person name="Lek S."/>
            <person name="Wollam A."/>
            <person name="Pepin K.H."/>
            <person name="Palsikar V.B."/>
            <person name="Mitreva M."/>
            <person name="Wilson R.K."/>
        </authorList>
    </citation>
    <scope>NUCLEOTIDE SEQUENCE [LARGE SCALE GENOMIC DNA]</scope>
    <source>
        <strain evidence="2 3">ATCC 14665</strain>
    </source>
</reference>
<proteinExistence type="predicted"/>
<dbReference type="HOGENOM" id="CLU_2909412_0_0_11"/>
<protein>
    <submittedName>
        <fullName evidence="2">Uncharacterized protein</fullName>
    </submittedName>
</protein>
<dbReference type="RefSeq" id="WP_021763204.1">
    <property type="nucleotide sequence ID" value="NZ_KI272241.1"/>
</dbReference>
<feature type="region of interest" description="Disordered" evidence="1">
    <location>
        <begin position="1"/>
        <end position="62"/>
    </location>
</feature>
<organism evidence="2 3">
    <name type="scientific">Leifsonia aquatica ATCC 14665</name>
    <dbReference type="NCBI Taxonomy" id="1358026"/>
    <lineage>
        <taxon>Bacteria</taxon>
        <taxon>Bacillati</taxon>
        <taxon>Actinomycetota</taxon>
        <taxon>Actinomycetes</taxon>
        <taxon>Micrococcales</taxon>
        <taxon>Microbacteriaceae</taxon>
        <taxon>Leifsonia</taxon>
    </lineage>
</organism>
<evidence type="ECO:0000313" key="3">
    <source>
        <dbReference type="Proteomes" id="UP000016605"/>
    </source>
</evidence>
<evidence type="ECO:0000313" key="2">
    <source>
        <dbReference type="EMBL" id="ERK70886.1"/>
    </source>
</evidence>
<feature type="non-terminal residue" evidence="2">
    <location>
        <position position="62"/>
    </location>
</feature>
<dbReference type="AlphaFoldDB" id="U2RPX3"/>
<gene>
    <name evidence="2" type="ORF">N136_02759</name>
</gene>
<feature type="compositionally biased region" description="Polar residues" evidence="1">
    <location>
        <begin position="30"/>
        <end position="40"/>
    </location>
</feature>
<name>U2RPX3_LEIAQ</name>
<evidence type="ECO:0000256" key="1">
    <source>
        <dbReference type="SAM" id="MobiDB-lite"/>
    </source>
</evidence>
<accession>U2RPX3</accession>
<dbReference type="Proteomes" id="UP000016605">
    <property type="component" value="Unassembled WGS sequence"/>
</dbReference>
<dbReference type="EMBL" id="AWVQ01000362">
    <property type="protein sequence ID" value="ERK70886.1"/>
    <property type="molecule type" value="Genomic_DNA"/>
</dbReference>
<comment type="caution">
    <text evidence="2">The sequence shown here is derived from an EMBL/GenBank/DDBJ whole genome shotgun (WGS) entry which is preliminary data.</text>
</comment>
<sequence>MSFERAQQDDAEPVEGTVVPVERMIVQGDTGESMTDSSTDGADAPAKPRSAPRRTPAKTAAA</sequence>